<dbReference type="InterPro" id="IPR036942">
    <property type="entry name" value="Beta-barrel_TonB_sf"/>
</dbReference>
<protein>
    <submittedName>
        <fullName evidence="13">Ferric-pseudobactin BN7/BN8 receptor</fullName>
    </submittedName>
</protein>
<keyword evidence="4" id="KW-0406">Ion transport</keyword>
<evidence type="ECO:0000256" key="5">
    <source>
        <dbReference type="ARBA" id="ARBA00022692"/>
    </source>
</evidence>
<evidence type="ECO:0000256" key="8">
    <source>
        <dbReference type="ARBA" id="ARBA00023136"/>
    </source>
</evidence>
<keyword evidence="7 11" id="KW-0798">TonB box</keyword>
<dbReference type="EMBL" id="WNDP01000043">
    <property type="protein sequence ID" value="KAF1025243.1"/>
    <property type="molecule type" value="Genomic_DNA"/>
</dbReference>
<dbReference type="InterPro" id="IPR011662">
    <property type="entry name" value="Secretin/TonB_short_N"/>
</dbReference>
<evidence type="ECO:0000256" key="3">
    <source>
        <dbReference type="ARBA" id="ARBA00022452"/>
    </source>
</evidence>
<evidence type="ECO:0000256" key="9">
    <source>
        <dbReference type="ARBA" id="ARBA00023237"/>
    </source>
</evidence>
<keyword evidence="4" id="KW-0410">Iron transport</keyword>
<evidence type="ECO:0000313" key="13">
    <source>
        <dbReference type="EMBL" id="KAF1025243.1"/>
    </source>
</evidence>
<dbReference type="InterPro" id="IPR039426">
    <property type="entry name" value="TonB-dep_rcpt-like"/>
</dbReference>
<reference evidence="14" key="1">
    <citation type="journal article" date="2020" name="MBio">
        <title>Horizontal gene transfer to a defensive symbiont with a reduced genome amongst a multipartite beetle microbiome.</title>
        <authorList>
            <person name="Waterworth S.C."/>
            <person name="Florez L.V."/>
            <person name="Rees E.R."/>
            <person name="Hertweck C."/>
            <person name="Kaltenpoth M."/>
            <person name="Kwan J.C."/>
        </authorList>
    </citation>
    <scope>NUCLEOTIDE SEQUENCE [LARGE SCALE GENOMIC DNA]</scope>
</reference>
<evidence type="ECO:0000259" key="12">
    <source>
        <dbReference type="SMART" id="SM00965"/>
    </source>
</evidence>
<organism evidence="13 14">
    <name type="scientific">Acinetobacter bereziniae</name>
    <name type="common">Acinetobacter genomosp. 10</name>
    <dbReference type="NCBI Taxonomy" id="106648"/>
    <lineage>
        <taxon>Bacteria</taxon>
        <taxon>Pseudomonadati</taxon>
        <taxon>Pseudomonadota</taxon>
        <taxon>Gammaproteobacteria</taxon>
        <taxon>Moraxellales</taxon>
        <taxon>Moraxellaceae</taxon>
        <taxon>Acinetobacter</taxon>
    </lineage>
</organism>
<evidence type="ECO:0000256" key="4">
    <source>
        <dbReference type="ARBA" id="ARBA00022496"/>
    </source>
</evidence>
<proteinExistence type="inferred from homology"/>
<keyword evidence="9 10" id="KW-0998">Cell outer membrane</keyword>
<dbReference type="InterPro" id="IPR012910">
    <property type="entry name" value="Plug_dom"/>
</dbReference>
<gene>
    <name evidence="13" type="primary">pupB_1</name>
    <name evidence="13" type="ORF">GAK29_02032</name>
</gene>
<dbReference type="InterPro" id="IPR037066">
    <property type="entry name" value="Plug_dom_sf"/>
</dbReference>
<keyword evidence="3 10" id="KW-1134">Transmembrane beta strand</keyword>
<comment type="caution">
    <text evidence="13">The sequence shown here is derived from an EMBL/GenBank/DDBJ whole genome shotgun (WGS) entry which is preliminary data.</text>
</comment>
<dbReference type="GO" id="GO:0009279">
    <property type="term" value="C:cell outer membrane"/>
    <property type="evidence" value="ECO:0007669"/>
    <property type="project" value="UniProtKB-SubCell"/>
</dbReference>
<keyword evidence="6" id="KW-0408">Iron</keyword>
<dbReference type="PANTHER" id="PTHR32552:SF74">
    <property type="entry name" value="HYDROXAMATE SIDEROPHORE RECEPTOR FHUE"/>
    <property type="match status" value="1"/>
</dbReference>
<keyword evidence="2 10" id="KW-0813">Transport</keyword>
<dbReference type="InterPro" id="IPR000531">
    <property type="entry name" value="Beta-barrel_TonB"/>
</dbReference>
<feature type="domain" description="Secretin/TonB short N-terminal" evidence="12">
    <location>
        <begin position="64"/>
        <end position="115"/>
    </location>
</feature>
<dbReference type="Pfam" id="PF07660">
    <property type="entry name" value="STN"/>
    <property type="match status" value="1"/>
</dbReference>
<keyword evidence="8 10" id="KW-0472">Membrane</keyword>
<comment type="subcellular location">
    <subcellularLocation>
        <location evidence="1 10">Cell outer membrane</location>
        <topology evidence="1 10">Multi-pass membrane protein</topology>
    </subcellularLocation>
</comment>
<keyword evidence="5 10" id="KW-0812">Transmembrane</keyword>
<comment type="similarity">
    <text evidence="10 11">Belongs to the TonB-dependent receptor family.</text>
</comment>
<dbReference type="Gene3D" id="2.170.130.10">
    <property type="entry name" value="TonB-dependent receptor, plug domain"/>
    <property type="match status" value="1"/>
</dbReference>
<dbReference type="Pfam" id="PF07715">
    <property type="entry name" value="Plug"/>
    <property type="match status" value="1"/>
</dbReference>
<sequence length="850" mass="94893">MKIVGHPTTLYIAIFFALSGTYTSVTFAAEKIENNNSSEAIYNFNIAATSLETALALFTKQSSIQFIAPSKLTLNKKSLGLQGRYTAKQALSYILQGTGVKAKLINESTYSLTASDTEQRVLDVVRVEGSNLGGINSADLSSLTGANGSRDLTATEGNKSYAQGNVTVGGNRPVAAQKVTQAVTIVGQQELQDKKAISLADALQSATGVFSAGPNNAIKNSKFYTRGQPIDSFKTDGVSSNNISPNSFGSEMALYDHVEVLRGGDAFTGSSNSANPSASINLVRKKPLEHHQTTFEASTGSWDHYRQVLDTTGPLNLERTLRGRFILSNDLNKNFWNNGDASKQVINGQVEYEISPKTTLNIGVSGAYAKSKPWSASSINTDDSFEFSRAFSTVFRGNKEETKSAGINFSLDHQFNNKWSIKLQGNKDWNAVNSNNMTSYVNHVNSYSPREQYTNNYFIYYPYRETSSDSNEGLVASILGSIDIGGLNQGIEFASIYTGSRSRSLLQMSKKHDRYNFDDFRNVDFASISSLSNLSTKTYRAGHFKTYFAYLKLDLQPYTGLHILTGPRWTRMEPGDIQKGANKTEDNINIPSLGIRYDLNNNISIYGSYNNLFQYVNGFLTRNSKPLDPIEGNSQEVGIKFKNSDQNLTATLALFNSKYKNSVRPEKEDIDLFDHTGVIYYENERTQEINKGIDFSIEGQVTPYWQTSIGYAYAKKESKTLREKDKLKEDGIPWHVKFSNQFKLSGNDILNRIIFGSSTTFVSKRDEQSFKEHFNEETDKVERTIVNSKIKSYAITDLFARYQINDNWGIQFNINNIFDKKYSYSSFPINENSNFYGTPINYLLTVDAKF</sequence>
<evidence type="ECO:0000256" key="2">
    <source>
        <dbReference type="ARBA" id="ARBA00022448"/>
    </source>
</evidence>
<dbReference type="Pfam" id="PF00593">
    <property type="entry name" value="TonB_dep_Rec_b-barrel"/>
    <property type="match status" value="1"/>
</dbReference>
<dbReference type="AlphaFoldDB" id="A0A833TY41"/>
<dbReference type="SUPFAM" id="SSF56935">
    <property type="entry name" value="Porins"/>
    <property type="match status" value="1"/>
</dbReference>
<dbReference type="Gene3D" id="2.40.170.20">
    <property type="entry name" value="TonB-dependent receptor, beta-barrel domain"/>
    <property type="match status" value="1"/>
</dbReference>
<dbReference type="Proteomes" id="UP000490535">
    <property type="component" value="Unassembled WGS sequence"/>
</dbReference>
<evidence type="ECO:0000256" key="11">
    <source>
        <dbReference type="RuleBase" id="RU003357"/>
    </source>
</evidence>
<name>A0A833TY41_ACIBZ</name>
<dbReference type="GO" id="GO:0015344">
    <property type="term" value="F:siderophore uptake transmembrane transporter activity"/>
    <property type="evidence" value="ECO:0007669"/>
    <property type="project" value="TreeGrafter"/>
</dbReference>
<dbReference type="PROSITE" id="PS52016">
    <property type="entry name" value="TONB_DEPENDENT_REC_3"/>
    <property type="match status" value="1"/>
</dbReference>
<evidence type="ECO:0000256" key="7">
    <source>
        <dbReference type="ARBA" id="ARBA00023077"/>
    </source>
</evidence>
<accession>A0A833TY41</accession>
<evidence type="ECO:0000256" key="6">
    <source>
        <dbReference type="ARBA" id="ARBA00023004"/>
    </source>
</evidence>
<dbReference type="SMART" id="SM00965">
    <property type="entry name" value="STN"/>
    <property type="match status" value="1"/>
</dbReference>
<keyword evidence="13" id="KW-0675">Receptor</keyword>
<evidence type="ECO:0000313" key="14">
    <source>
        <dbReference type="Proteomes" id="UP000490535"/>
    </source>
</evidence>
<evidence type="ECO:0000256" key="1">
    <source>
        <dbReference type="ARBA" id="ARBA00004571"/>
    </source>
</evidence>
<evidence type="ECO:0000256" key="10">
    <source>
        <dbReference type="PROSITE-ProRule" id="PRU01360"/>
    </source>
</evidence>
<dbReference type="PANTHER" id="PTHR32552">
    <property type="entry name" value="FERRICHROME IRON RECEPTOR-RELATED"/>
    <property type="match status" value="1"/>
</dbReference>
<dbReference type="Gene3D" id="3.55.50.30">
    <property type="match status" value="1"/>
</dbReference>